<sequence length="77" mass="8629">MDRGPVIRHRPDQLGSTHKKREELKASVELISHGCQEPHQRALASVIEKTINGSQGRGHGVAGHLLFKRRKLLIHPN</sequence>
<gene>
    <name evidence="2" type="ORF">OUZ56_007512</name>
</gene>
<evidence type="ECO:0000313" key="3">
    <source>
        <dbReference type="Proteomes" id="UP001234178"/>
    </source>
</evidence>
<evidence type="ECO:0000256" key="1">
    <source>
        <dbReference type="SAM" id="MobiDB-lite"/>
    </source>
</evidence>
<proteinExistence type="predicted"/>
<dbReference type="Proteomes" id="UP001234178">
    <property type="component" value="Unassembled WGS sequence"/>
</dbReference>
<comment type="caution">
    <text evidence="2">The sequence shown here is derived from an EMBL/GenBank/DDBJ whole genome shotgun (WGS) entry which is preliminary data.</text>
</comment>
<protein>
    <submittedName>
        <fullName evidence="2">Uncharacterized protein</fullName>
    </submittedName>
</protein>
<feature type="region of interest" description="Disordered" evidence="1">
    <location>
        <begin position="1"/>
        <end position="21"/>
    </location>
</feature>
<reference evidence="2 3" key="1">
    <citation type="journal article" date="2023" name="Nucleic Acids Res.">
        <title>The hologenome of Daphnia magna reveals possible DNA methylation and microbiome-mediated evolution of the host genome.</title>
        <authorList>
            <person name="Chaturvedi A."/>
            <person name="Li X."/>
            <person name="Dhandapani V."/>
            <person name="Marshall H."/>
            <person name="Kissane S."/>
            <person name="Cuenca-Cambronero M."/>
            <person name="Asole G."/>
            <person name="Calvet F."/>
            <person name="Ruiz-Romero M."/>
            <person name="Marangio P."/>
            <person name="Guigo R."/>
            <person name="Rago D."/>
            <person name="Mirbahai L."/>
            <person name="Eastwood N."/>
            <person name="Colbourne J.K."/>
            <person name="Zhou J."/>
            <person name="Mallon E."/>
            <person name="Orsini L."/>
        </authorList>
    </citation>
    <scope>NUCLEOTIDE SEQUENCE [LARGE SCALE GENOMIC DNA]</scope>
    <source>
        <strain evidence="2">LRV0_1</strain>
    </source>
</reference>
<dbReference type="EMBL" id="JAOYFB010000037">
    <property type="protein sequence ID" value="KAK4022025.1"/>
    <property type="molecule type" value="Genomic_DNA"/>
</dbReference>
<keyword evidence="3" id="KW-1185">Reference proteome</keyword>
<accession>A0ABR0AA59</accession>
<name>A0ABR0AA59_9CRUS</name>
<feature type="compositionally biased region" description="Basic and acidic residues" evidence="1">
    <location>
        <begin position="1"/>
        <end position="12"/>
    </location>
</feature>
<organism evidence="2 3">
    <name type="scientific">Daphnia magna</name>
    <dbReference type="NCBI Taxonomy" id="35525"/>
    <lineage>
        <taxon>Eukaryota</taxon>
        <taxon>Metazoa</taxon>
        <taxon>Ecdysozoa</taxon>
        <taxon>Arthropoda</taxon>
        <taxon>Crustacea</taxon>
        <taxon>Branchiopoda</taxon>
        <taxon>Diplostraca</taxon>
        <taxon>Cladocera</taxon>
        <taxon>Anomopoda</taxon>
        <taxon>Daphniidae</taxon>
        <taxon>Daphnia</taxon>
    </lineage>
</organism>
<evidence type="ECO:0000313" key="2">
    <source>
        <dbReference type="EMBL" id="KAK4022025.1"/>
    </source>
</evidence>